<reference evidence="4 5" key="1">
    <citation type="submission" date="2017-08" db="EMBL/GenBank/DDBJ databases">
        <title>Draft genome sequence of pheromone producing symbiont Morganella morganii, of the female New Zealand grass grub Costelytra giveni.</title>
        <authorList>
            <person name="Laugraud A."/>
            <person name="Young S.D."/>
            <person name="Hurst M.H."/>
        </authorList>
    </citation>
    <scope>NUCLEOTIDE SEQUENCE [LARGE SCALE GENOMIC DNA]</scope>
    <source>
        <strain evidence="4 5">MMsCG</strain>
        <plasmid evidence="4">unnamed1</plasmid>
    </source>
</reference>
<dbReference type="EMBL" id="NRQY01000002">
    <property type="protein sequence ID" value="RUT64647.1"/>
    <property type="molecule type" value="Genomic_DNA"/>
</dbReference>
<accession>A0A433ZR85</accession>
<dbReference type="GO" id="GO:0046872">
    <property type="term" value="F:metal ion binding"/>
    <property type="evidence" value="ECO:0007669"/>
    <property type="project" value="UniProtKB-KW"/>
</dbReference>
<organism evidence="4 5">
    <name type="scientific">Morganella morganii</name>
    <name type="common">Proteus morganii</name>
    <dbReference type="NCBI Taxonomy" id="582"/>
    <lineage>
        <taxon>Bacteria</taxon>
        <taxon>Pseudomonadati</taxon>
        <taxon>Pseudomonadota</taxon>
        <taxon>Gammaproteobacteria</taxon>
        <taxon>Enterobacterales</taxon>
        <taxon>Morganellaceae</taxon>
        <taxon>Morganella</taxon>
    </lineage>
</organism>
<dbReference type="OrthoDB" id="9784466at2"/>
<evidence type="ECO:0000313" key="4">
    <source>
        <dbReference type="EMBL" id="RUT64647.1"/>
    </source>
</evidence>
<geneLocation type="plasmid" evidence="4">
    <name>unnamed1</name>
</geneLocation>
<dbReference type="InterPro" id="IPR050582">
    <property type="entry name" value="HAD-like_SerB"/>
</dbReference>
<dbReference type="InterPro" id="IPR023214">
    <property type="entry name" value="HAD_sf"/>
</dbReference>
<dbReference type="SUPFAM" id="SSF56784">
    <property type="entry name" value="HAD-like"/>
    <property type="match status" value="1"/>
</dbReference>
<dbReference type="PANTHER" id="PTHR43344">
    <property type="entry name" value="PHOSPHOSERINE PHOSPHATASE"/>
    <property type="match status" value="1"/>
</dbReference>
<dbReference type="InterPro" id="IPR006385">
    <property type="entry name" value="HAD_hydro_SerB1"/>
</dbReference>
<dbReference type="Proteomes" id="UP000286908">
    <property type="component" value="Unassembled WGS sequence"/>
</dbReference>
<keyword evidence="2 4" id="KW-0378">Hydrolase</keyword>
<keyword evidence="1" id="KW-0479">Metal-binding</keyword>
<dbReference type="Gene3D" id="1.20.1440.100">
    <property type="entry name" value="SG protein - dephosphorylation function"/>
    <property type="match status" value="1"/>
</dbReference>
<dbReference type="InterPro" id="IPR036412">
    <property type="entry name" value="HAD-like_sf"/>
</dbReference>
<dbReference type="Pfam" id="PF12710">
    <property type="entry name" value="HAD"/>
    <property type="match status" value="1"/>
</dbReference>
<dbReference type="NCBIfam" id="TIGR01488">
    <property type="entry name" value="HAD-SF-IB"/>
    <property type="match status" value="1"/>
</dbReference>
<proteinExistence type="predicted"/>
<sequence>MSTLAVFDLDHTLIAADSSLLWTDYLWEKGIITDPAFLAADKQMMADYSAGKLDMAAYMAFSLQSLRNATTGQIDEWVAEFTESKVRPLVYPDAIKTLAFYKEHGVPVIIISATADFIVKPVAKMLGVNLAFGIELEVRDDHYTGALQGITTFREGKVEKLANFLDIRQFLPERTIFYTDSANDLPLCRYATDVLTVNADPVLQAEAEKQGWTQLTWSLNNISG</sequence>
<dbReference type="NCBIfam" id="TIGR01490">
    <property type="entry name" value="HAD-SF-IB-hyp1"/>
    <property type="match status" value="1"/>
</dbReference>
<evidence type="ECO:0000256" key="1">
    <source>
        <dbReference type="ARBA" id="ARBA00022723"/>
    </source>
</evidence>
<dbReference type="AlphaFoldDB" id="A0A433ZR85"/>
<dbReference type="CDD" id="cd02612">
    <property type="entry name" value="HAD_PGPPase"/>
    <property type="match status" value="1"/>
</dbReference>
<protein>
    <submittedName>
        <fullName evidence="4">HAD family hydrolase</fullName>
    </submittedName>
</protein>
<keyword evidence="3" id="KW-0460">Magnesium</keyword>
<name>A0A433ZR85_MORMO</name>
<evidence type="ECO:0000313" key="5">
    <source>
        <dbReference type="Proteomes" id="UP000286908"/>
    </source>
</evidence>
<dbReference type="Gene3D" id="3.40.50.1000">
    <property type="entry name" value="HAD superfamily/HAD-like"/>
    <property type="match status" value="1"/>
</dbReference>
<comment type="caution">
    <text evidence="4">The sequence shown here is derived from an EMBL/GenBank/DDBJ whole genome shotgun (WGS) entry which is preliminary data.</text>
</comment>
<dbReference type="PANTHER" id="PTHR43344:SF13">
    <property type="entry name" value="PHOSPHATASE RV3661-RELATED"/>
    <property type="match status" value="1"/>
</dbReference>
<gene>
    <name evidence="4" type="ORF">CKG00_15920</name>
</gene>
<evidence type="ECO:0000256" key="2">
    <source>
        <dbReference type="ARBA" id="ARBA00022801"/>
    </source>
</evidence>
<keyword evidence="4" id="KW-0614">Plasmid</keyword>
<dbReference type="GO" id="GO:0016787">
    <property type="term" value="F:hydrolase activity"/>
    <property type="evidence" value="ECO:0007669"/>
    <property type="project" value="UniProtKB-KW"/>
</dbReference>
<evidence type="ECO:0000256" key="3">
    <source>
        <dbReference type="ARBA" id="ARBA00022842"/>
    </source>
</evidence>